<comment type="caution">
    <text evidence="2">The sequence shown here is derived from an EMBL/GenBank/DDBJ whole genome shotgun (WGS) entry which is preliminary data.</text>
</comment>
<gene>
    <name evidence="3" type="ORF">HMPREF0860_1132</name>
    <name evidence="2" type="ORF">HMPREF1325_0184</name>
</gene>
<evidence type="ECO:0000313" key="4">
    <source>
        <dbReference type="Proteomes" id="UP000016412"/>
    </source>
</evidence>
<sequence>MVFFLTILYLLVAGIIGACIGGFIGKIVSILLSPFIKRSLKKRGVQ</sequence>
<accession>U2MM91</accession>
<reference evidence="4 5" key="1">
    <citation type="submission" date="2013-08" db="EMBL/GenBank/DDBJ databases">
        <authorList>
            <person name="Durkin A.S."/>
            <person name="Haft D.R."/>
            <person name="McCorrison J."/>
            <person name="Torralba M."/>
            <person name="Gillis M."/>
            <person name="Haft D.H."/>
            <person name="Methe B."/>
            <person name="Sutton G."/>
            <person name="Nelson K.E."/>
        </authorList>
    </citation>
    <scope>NUCLEOTIDE SEQUENCE [LARGE SCALE GENOMIC DNA]</scope>
    <source>
        <strain evidence="3 5">ATCC 35536</strain>
        <strain evidence="2 4">VPI DR56BR1116</strain>
    </source>
</reference>
<feature type="transmembrane region" description="Helical" evidence="1">
    <location>
        <begin position="6"/>
        <end position="33"/>
    </location>
</feature>
<keyword evidence="5" id="KW-1185">Reference proteome</keyword>
<organism evidence="2 4">
    <name type="scientific">Treponema socranskii subsp. socranskii VPI DR56BR1116 = ATCC 35536</name>
    <dbReference type="NCBI Taxonomy" id="1125725"/>
    <lineage>
        <taxon>Bacteria</taxon>
        <taxon>Pseudomonadati</taxon>
        <taxon>Spirochaetota</taxon>
        <taxon>Spirochaetia</taxon>
        <taxon>Spirochaetales</taxon>
        <taxon>Treponemataceae</taxon>
        <taxon>Treponema</taxon>
    </lineage>
</organism>
<keyword evidence="1" id="KW-0812">Transmembrane</keyword>
<evidence type="ECO:0000313" key="3">
    <source>
        <dbReference type="EMBL" id="ERK00364.1"/>
    </source>
</evidence>
<dbReference type="PATRIC" id="fig|1125725.3.peg.977"/>
<dbReference type="AlphaFoldDB" id="U2MM91"/>
<evidence type="ECO:0000313" key="2">
    <source>
        <dbReference type="EMBL" id="ERF61038.1"/>
    </source>
</evidence>
<proteinExistence type="predicted"/>
<evidence type="ECO:0000313" key="5">
    <source>
        <dbReference type="Proteomes" id="UP000016646"/>
    </source>
</evidence>
<keyword evidence="1" id="KW-1133">Transmembrane helix</keyword>
<name>U2MM91_TRESO</name>
<dbReference type="Proteomes" id="UP000016412">
    <property type="component" value="Unassembled WGS sequence"/>
</dbReference>
<dbReference type="Proteomes" id="UP000016646">
    <property type="component" value="Unassembled WGS sequence"/>
</dbReference>
<dbReference type="EMBL" id="AVQI01000067">
    <property type="protein sequence ID" value="ERK00364.1"/>
    <property type="molecule type" value="Genomic_DNA"/>
</dbReference>
<evidence type="ECO:0000256" key="1">
    <source>
        <dbReference type="SAM" id="Phobius"/>
    </source>
</evidence>
<dbReference type="EMBL" id="AUZJ01000019">
    <property type="protein sequence ID" value="ERF61038.1"/>
    <property type="molecule type" value="Genomic_DNA"/>
</dbReference>
<keyword evidence="1" id="KW-0472">Membrane</keyword>
<protein>
    <submittedName>
        <fullName evidence="2">Uncharacterized protein</fullName>
    </submittedName>
</protein>